<evidence type="ECO:0000313" key="1">
    <source>
        <dbReference type="EMBL" id="NBN78577.1"/>
    </source>
</evidence>
<protein>
    <recommendedName>
        <fullName evidence="3">Type II toxin-antitoxin system ParD family antitoxin</fullName>
    </recommendedName>
</protein>
<dbReference type="EMBL" id="JAABLQ010000001">
    <property type="protein sequence ID" value="NBN78577.1"/>
    <property type="molecule type" value="Genomic_DNA"/>
</dbReference>
<dbReference type="RefSeq" id="WP_161708525.1">
    <property type="nucleotide sequence ID" value="NZ_JAABLQ010000001.1"/>
</dbReference>
<reference evidence="2" key="1">
    <citation type="submission" date="2020-01" db="EMBL/GenBank/DDBJ databases">
        <authorList>
            <person name="Fang Y."/>
            <person name="Sun R."/>
            <person name="Nie L."/>
            <person name="He J."/>
            <person name="Hao L."/>
            <person name="Wang L."/>
            <person name="Su S."/>
            <person name="Lv E."/>
            <person name="Zhang Z."/>
            <person name="Xie R."/>
            <person name="Liu H."/>
        </authorList>
    </citation>
    <scope>NUCLEOTIDE SEQUENCE [LARGE SCALE GENOMIC DNA]</scope>
    <source>
        <strain evidence="2">XCT-53</strain>
    </source>
</reference>
<accession>A0A7X5F2I0</accession>
<dbReference type="Proteomes" id="UP000586722">
    <property type="component" value="Unassembled WGS sequence"/>
</dbReference>
<name>A0A7X5F2I0_9HYPH</name>
<keyword evidence="2" id="KW-1185">Reference proteome</keyword>
<gene>
    <name evidence="1" type="ORF">GWI72_09885</name>
</gene>
<evidence type="ECO:0008006" key="3">
    <source>
        <dbReference type="Google" id="ProtNLM"/>
    </source>
</evidence>
<organism evidence="1 2">
    <name type="scientific">Pannonibacter tanglangensis</name>
    <dbReference type="NCBI Taxonomy" id="2750084"/>
    <lineage>
        <taxon>Bacteria</taxon>
        <taxon>Pseudomonadati</taxon>
        <taxon>Pseudomonadota</taxon>
        <taxon>Alphaproteobacteria</taxon>
        <taxon>Hyphomicrobiales</taxon>
        <taxon>Stappiaceae</taxon>
        <taxon>Pannonibacter</taxon>
    </lineage>
</organism>
<dbReference type="AlphaFoldDB" id="A0A7X5F2I0"/>
<comment type="caution">
    <text evidence="1">The sequence shown here is derived from an EMBL/GenBank/DDBJ whole genome shotgun (WGS) entry which is preliminary data.</text>
</comment>
<sequence length="90" mass="9982">MGHETTKTGLHISEEHRTFIEVKARQDGYFSPDDVIAAALDQMIEDDRQRLAVVDQSAEEIRGRLKSSPALDISKDDAFAAAMDVLSPRP</sequence>
<proteinExistence type="predicted"/>
<evidence type="ECO:0000313" key="2">
    <source>
        <dbReference type="Proteomes" id="UP000586722"/>
    </source>
</evidence>